<evidence type="ECO:0000256" key="1">
    <source>
        <dbReference type="ARBA" id="ARBA00022481"/>
    </source>
</evidence>
<protein>
    <recommendedName>
        <fullName evidence="6">HMA domain-containing protein</fullName>
    </recommendedName>
</protein>
<comment type="similarity">
    <text evidence="4">Belongs to the HIPP family.</text>
</comment>
<evidence type="ECO:0000259" key="6">
    <source>
        <dbReference type="PROSITE" id="PS50846"/>
    </source>
</evidence>
<evidence type="ECO:0000256" key="5">
    <source>
        <dbReference type="SAM" id="MobiDB-lite"/>
    </source>
</evidence>
<keyword evidence="3" id="KW-0449">Lipoprotein</keyword>
<dbReference type="Proteomes" id="UP000734854">
    <property type="component" value="Unassembled WGS sequence"/>
</dbReference>
<accession>A0A8J5HFY4</accession>
<gene>
    <name evidence="7" type="ORF">ZIOFF_018038</name>
</gene>
<feature type="region of interest" description="Disordered" evidence="5">
    <location>
        <begin position="342"/>
        <end position="457"/>
    </location>
</feature>
<sequence length="617" mass="65236">MKLHHFLFLNQTLAALLEVEKRKIKELYLLHSETETSGQNSKVSDSDQTAEGDAAFQDETATSALAVSSTHAITLLDQLCDLVLYRSGRHESDSDVILVRVDECMHTIALGLEAHLLFSFFTGATCTLKVNIHCDGCKKKVKKLLHKIEGVYTTNIDAEQGKVSVSGNVDPATLIKKLAKAGKHAELLGAGNGSNKEAQKPQPQNGKGQQKENGKPQKGGGGGGGGGNGGGKEQKPQLPQLTPQQQMMFQQQLQQFQQMKGSNDLQMPPQLKGGFSFPPQKNPKAPNFGMPPKGCDDAYDDEEEDYDDDYEDDDDDEMDEFDCFDADLEDDFKDIKIKPVVAATAQDKKGGNGKKGGETPVQGKAVGNNNETKSGKKGDGGGGSAIKNIGGGGGGKNGGGGQQQGKNGLDNNKGTGSANGGGGCNPNPGGNGGKKGVGKNEASVAGGHPAANPKMMGQGFPGMAMGPQIAAGNMHPHPAMGHMGNIPAVAAGQVLPAGGPPPAGYYQGGIVPPPLEANAVANPYQQQSVAAMMQQQQQQQQYMAAMMQQQQQQQQRMMMMNAAQDRAFQPPMMGYARPPIPAYYSMNMPPPAMAPPHHGDPYNYFSDENTDSGCTIM</sequence>
<dbReference type="PANTHER" id="PTHR45868">
    <property type="entry name" value="HEAVY METAL-ASSOCIATED ISOPRENYLATED PLANT PROTEIN 33-RELATED"/>
    <property type="match status" value="1"/>
</dbReference>
<dbReference type="AlphaFoldDB" id="A0A8J5HFY4"/>
<feature type="compositionally biased region" description="Gly residues" evidence="5">
    <location>
        <begin position="380"/>
        <end position="403"/>
    </location>
</feature>
<evidence type="ECO:0000256" key="2">
    <source>
        <dbReference type="ARBA" id="ARBA00022723"/>
    </source>
</evidence>
<feature type="compositionally biased region" description="Gly residues" evidence="5">
    <location>
        <begin position="217"/>
        <end position="231"/>
    </location>
</feature>
<dbReference type="PROSITE" id="PS50846">
    <property type="entry name" value="HMA_2"/>
    <property type="match status" value="1"/>
</dbReference>
<keyword evidence="1" id="KW-0488">Methylation</keyword>
<evidence type="ECO:0000256" key="3">
    <source>
        <dbReference type="ARBA" id="ARBA00023289"/>
    </source>
</evidence>
<dbReference type="Gene3D" id="3.30.70.100">
    <property type="match status" value="1"/>
</dbReference>
<dbReference type="SUPFAM" id="SSF55008">
    <property type="entry name" value="HMA, heavy metal-associated domain"/>
    <property type="match status" value="1"/>
</dbReference>
<feature type="compositionally biased region" description="Low complexity" evidence="5">
    <location>
        <begin position="236"/>
        <end position="260"/>
    </location>
</feature>
<keyword evidence="3" id="KW-0636">Prenylation</keyword>
<dbReference type="InterPro" id="IPR036163">
    <property type="entry name" value="HMA_dom_sf"/>
</dbReference>
<feature type="compositionally biased region" description="Low complexity" evidence="5">
    <location>
        <begin position="404"/>
        <end position="416"/>
    </location>
</feature>
<dbReference type="InterPro" id="IPR006121">
    <property type="entry name" value="HMA_dom"/>
</dbReference>
<evidence type="ECO:0000313" key="8">
    <source>
        <dbReference type="Proteomes" id="UP000734854"/>
    </source>
</evidence>
<feature type="domain" description="HMA" evidence="6">
    <location>
        <begin position="123"/>
        <end position="186"/>
    </location>
</feature>
<keyword evidence="2" id="KW-0479">Metal-binding</keyword>
<name>A0A8J5HFY4_ZINOF</name>
<dbReference type="Pfam" id="PF00403">
    <property type="entry name" value="HMA"/>
    <property type="match status" value="1"/>
</dbReference>
<feature type="compositionally biased region" description="Acidic residues" evidence="5">
    <location>
        <begin position="297"/>
        <end position="319"/>
    </location>
</feature>
<dbReference type="PANTHER" id="PTHR45868:SF93">
    <property type="entry name" value="OS12G0144600 PROTEIN"/>
    <property type="match status" value="1"/>
</dbReference>
<evidence type="ECO:0000313" key="7">
    <source>
        <dbReference type="EMBL" id="KAG6520973.1"/>
    </source>
</evidence>
<reference evidence="7 8" key="1">
    <citation type="submission" date="2020-08" db="EMBL/GenBank/DDBJ databases">
        <title>Plant Genome Project.</title>
        <authorList>
            <person name="Zhang R.-G."/>
        </authorList>
    </citation>
    <scope>NUCLEOTIDE SEQUENCE [LARGE SCALE GENOMIC DNA]</scope>
    <source>
        <tissue evidence="7">Rhizome</tissue>
    </source>
</reference>
<proteinExistence type="inferred from homology"/>
<organism evidence="7 8">
    <name type="scientific">Zingiber officinale</name>
    <name type="common">Ginger</name>
    <name type="synonym">Amomum zingiber</name>
    <dbReference type="NCBI Taxonomy" id="94328"/>
    <lineage>
        <taxon>Eukaryota</taxon>
        <taxon>Viridiplantae</taxon>
        <taxon>Streptophyta</taxon>
        <taxon>Embryophyta</taxon>
        <taxon>Tracheophyta</taxon>
        <taxon>Spermatophyta</taxon>
        <taxon>Magnoliopsida</taxon>
        <taxon>Liliopsida</taxon>
        <taxon>Zingiberales</taxon>
        <taxon>Zingiberaceae</taxon>
        <taxon>Zingiber</taxon>
    </lineage>
</organism>
<feature type="compositionally biased region" description="Gly residues" evidence="5">
    <location>
        <begin position="417"/>
        <end position="435"/>
    </location>
</feature>
<feature type="region of interest" description="Disordered" evidence="5">
    <location>
        <begin position="188"/>
        <end position="319"/>
    </location>
</feature>
<dbReference type="EMBL" id="JACMSC010000005">
    <property type="protein sequence ID" value="KAG6520973.1"/>
    <property type="molecule type" value="Genomic_DNA"/>
</dbReference>
<keyword evidence="8" id="KW-1185">Reference proteome</keyword>
<dbReference type="CDD" id="cd00371">
    <property type="entry name" value="HMA"/>
    <property type="match status" value="1"/>
</dbReference>
<evidence type="ECO:0000256" key="4">
    <source>
        <dbReference type="ARBA" id="ARBA00024045"/>
    </source>
</evidence>
<dbReference type="FunFam" id="3.30.70.100:FF:000008">
    <property type="entry name" value="Copper transport protein ATOX1"/>
    <property type="match status" value="1"/>
</dbReference>
<comment type="caution">
    <text evidence="7">The sequence shown here is derived from an EMBL/GenBank/DDBJ whole genome shotgun (WGS) entry which is preliminary data.</text>
</comment>
<dbReference type="GO" id="GO:0046872">
    <property type="term" value="F:metal ion binding"/>
    <property type="evidence" value="ECO:0007669"/>
    <property type="project" value="UniProtKB-KW"/>
</dbReference>